<organism evidence="1 2">
    <name type="scientific">Desulfotignum phosphitoxidans DSM 13687</name>
    <dbReference type="NCBI Taxonomy" id="1286635"/>
    <lineage>
        <taxon>Bacteria</taxon>
        <taxon>Pseudomonadati</taxon>
        <taxon>Thermodesulfobacteriota</taxon>
        <taxon>Desulfobacteria</taxon>
        <taxon>Desulfobacterales</taxon>
        <taxon>Desulfobacteraceae</taxon>
        <taxon>Desulfotignum</taxon>
    </lineage>
</organism>
<keyword evidence="2" id="KW-1185">Reference proteome</keyword>
<dbReference type="InterPro" id="IPR027020">
    <property type="entry name" value="YnjB"/>
</dbReference>
<dbReference type="RefSeq" id="WP_006964062.1">
    <property type="nucleotide sequence ID" value="NZ_APJX01000001.1"/>
</dbReference>
<sequence>MTLRWNMTFLLLMLVIPFFHPFTLPARASGDILPDTPFEQILEQARGTQVQWYMYGGWTHVNTWVDTFVAKEMKQRYDIHVKRVPMDAGVFINKLLNEKAAGKTTGTIDLLWINGENFKNAKETGLLFGPFAGHLPHVRQYVNPDSITHDFGFPVDGFEAPFGRAQFVFEYDTDRTDTVPDTVAALKQWIMDNPGQFTYPQPPDFTGSAFIRHIFYAVTGGHGQYMAGWDPDLYEKNAPLLWDWLNQIKPFLWQKGRTYPRDSAFLDTLFARGEVAFSMSYHPPHAQNMIMEGSYPDTVRTFALKDGAIFNTHFTAIAFNAPNKAGAMVLADFLMSVDAQVSKFQPENWGDFPVLDLNRLSASDRQRFETVDLGPATLTPDQLAAVAVPEIPAQYLEALEQDWKTHVLGP</sequence>
<dbReference type="Gene3D" id="3.40.190.10">
    <property type="entry name" value="Periplasmic binding protein-like II"/>
    <property type="match status" value="2"/>
</dbReference>
<dbReference type="PIRSF" id="PIRSF029172">
    <property type="entry name" value="UCP029172_ABC_sbc_YnjB"/>
    <property type="match status" value="1"/>
</dbReference>
<dbReference type="Pfam" id="PF13416">
    <property type="entry name" value="SBP_bac_8"/>
    <property type="match status" value="1"/>
</dbReference>
<reference evidence="1 2" key="1">
    <citation type="journal article" date="2013" name="Genome Announc.">
        <title>Draft Genome Sequence of Desulfotignum phosphitoxidans DSM 13687 Strain FiPS-3.</title>
        <authorList>
            <person name="Poehlein A."/>
            <person name="Daniel R."/>
            <person name="Simeonova D.D."/>
        </authorList>
    </citation>
    <scope>NUCLEOTIDE SEQUENCE [LARGE SCALE GENOMIC DNA]</scope>
    <source>
        <strain evidence="1 2">DSM 13687</strain>
    </source>
</reference>
<evidence type="ECO:0000313" key="2">
    <source>
        <dbReference type="Proteomes" id="UP000014216"/>
    </source>
</evidence>
<dbReference type="PANTHER" id="PTHR42779">
    <property type="entry name" value="PROTEIN YNJB"/>
    <property type="match status" value="1"/>
</dbReference>
<name>S0G7P8_9BACT</name>
<dbReference type="Proteomes" id="UP000014216">
    <property type="component" value="Unassembled WGS sequence"/>
</dbReference>
<dbReference type="PANTHER" id="PTHR42779:SF1">
    <property type="entry name" value="PROTEIN YNJB"/>
    <property type="match status" value="1"/>
</dbReference>
<dbReference type="PATRIC" id="fig|1286635.3.peg.515"/>
<accession>S0G7P8</accession>
<dbReference type="InterPro" id="IPR006059">
    <property type="entry name" value="SBP"/>
</dbReference>
<proteinExistence type="predicted"/>
<comment type="caution">
    <text evidence="1">The sequence shown here is derived from an EMBL/GenBank/DDBJ whole genome shotgun (WGS) entry which is preliminary data.</text>
</comment>
<protein>
    <submittedName>
        <fullName evidence="1">ABC transporter solute-binding protein</fullName>
    </submittedName>
</protein>
<gene>
    <name evidence="1" type="ORF">Dpo_1c04880</name>
</gene>
<dbReference type="SUPFAM" id="SSF53850">
    <property type="entry name" value="Periplasmic binding protein-like II"/>
    <property type="match status" value="1"/>
</dbReference>
<dbReference type="AlphaFoldDB" id="S0G7P8"/>
<dbReference type="EMBL" id="APJX01000001">
    <property type="protein sequence ID" value="EMS81347.1"/>
    <property type="molecule type" value="Genomic_DNA"/>
</dbReference>
<dbReference type="NCBIfam" id="NF008633">
    <property type="entry name" value="PRK11622.1"/>
    <property type="match status" value="1"/>
</dbReference>
<evidence type="ECO:0000313" key="1">
    <source>
        <dbReference type="EMBL" id="EMS81347.1"/>
    </source>
</evidence>